<feature type="transmembrane region" description="Helical" evidence="7">
    <location>
        <begin position="12"/>
        <end position="35"/>
    </location>
</feature>
<evidence type="ECO:0000256" key="2">
    <source>
        <dbReference type="ARBA" id="ARBA00022475"/>
    </source>
</evidence>
<dbReference type="NCBIfam" id="TIGR00786">
    <property type="entry name" value="dctM"/>
    <property type="match status" value="1"/>
</dbReference>
<evidence type="ECO:0000256" key="3">
    <source>
        <dbReference type="ARBA" id="ARBA00022519"/>
    </source>
</evidence>
<keyword evidence="10" id="KW-1185">Reference proteome</keyword>
<keyword evidence="2" id="KW-1003">Cell membrane</keyword>
<feature type="transmembrane region" description="Helical" evidence="7">
    <location>
        <begin position="397"/>
        <end position="420"/>
    </location>
</feature>
<evidence type="ECO:0000256" key="5">
    <source>
        <dbReference type="ARBA" id="ARBA00022989"/>
    </source>
</evidence>
<sequence>MTAVMLGTMIGLLLLGFPMMIPLIAATIIAFVAFFPGMPTTNIIQQMIGGVSPSALIAVPMFILAADIVTKGHTADRLLDLVMRFIGHIKGGLAVTTAVTCTLFGAVSGSTQATVVAIGGPLRPKMVEAGYRDSFVMALAINASDIAFLIPPSIGMIIYGVISGTSIAELFIAGIGPGVMILIMFSAYSVYFAIRENIPTQPKATWAERLQAIKGALWPLGFPVIIIGGIYGGIFSPTEAAAVSVAYALILELLIFRSVKVSELPEIALSTGLITAVVFILVGAGAAFSWIISFAMIPQAIIGSLGLEQAGPTMVLVAISIAFFVGCMFVDPIVVILVLTPIFAPLVQGAGLDPVLVGTIITLQVAIGSATPPFGCDIFTAIAIFRRPYFDVIRGTPPFIIMLLLSSVLLIAFPQIALFLRDLAFR</sequence>
<dbReference type="PANTHER" id="PTHR33362:SF3">
    <property type="entry name" value="SIALIC ACID TRAP TRANSPORTER PERMEASE PROTEIN SIAT"/>
    <property type="match status" value="1"/>
</dbReference>
<comment type="caution">
    <text evidence="7">Lacks conserved residue(s) required for the propagation of feature annotation.</text>
</comment>
<dbReference type="Proteomes" id="UP000219621">
    <property type="component" value="Unassembled WGS sequence"/>
</dbReference>
<comment type="subcellular location">
    <subcellularLocation>
        <location evidence="1 7">Cell inner membrane</location>
        <topology evidence="1 7">Multi-pass membrane protein</topology>
    </subcellularLocation>
</comment>
<accession>A0A286GZQ5</accession>
<dbReference type="EMBL" id="OCNJ01000015">
    <property type="protein sequence ID" value="SOE00987.1"/>
    <property type="molecule type" value="Genomic_DNA"/>
</dbReference>
<feature type="transmembrane region" description="Helical" evidence="7">
    <location>
        <begin position="215"/>
        <end position="234"/>
    </location>
</feature>
<evidence type="ECO:0000256" key="6">
    <source>
        <dbReference type="ARBA" id="ARBA00023136"/>
    </source>
</evidence>
<keyword evidence="7" id="KW-0813">Transport</keyword>
<comment type="function">
    <text evidence="7">Part of the tripartite ATP-independent periplasmic (TRAP) transport system.</text>
</comment>
<protein>
    <recommendedName>
        <fullName evidence="7">TRAP transporter large permease protein</fullName>
    </recommendedName>
</protein>
<evidence type="ECO:0000313" key="10">
    <source>
        <dbReference type="Proteomes" id="UP000219621"/>
    </source>
</evidence>
<feature type="transmembrane region" description="Helical" evidence="7">
    <location>
        <begin position="47"/>
        <end position="69"/>
    </location>
</feature>
<dbReference type="GO" id="GO:0022857">
    <property type="term" value="F:transmembrane transporter activity"/>
    <property type="evidence" value="ECO:0007669"/>
    <property type="project" value="UniProtKB-UniRule"/>
</dbReference>
<keyword evidence="4 7" id="KW-0812">Transmembrane</keyword>
<dbReference type="Pfam" id="PF06808">
    <property type="entry name" value="DctM"/>
    <property type="match status" value="1"/>
</dbReference>
<dbReference type="GO" id="GO:0005886">
    <property type="term" value="C:plasma membrane"/>
    <property type="evidence" value="ECO:0007669"/>
    <property type="project" value="UniProtKB-SubCell"/>
</dbReference>
<feature type="transmembrane region" description="Helical" evidence="7">
    <location>
        <begin position="317"/>
        <end position="343"/>
    </location>
</feature>
<organism evidence="9 10">
    <name type="scientific">Caenispirillum bisanense</name>
    <dbReference type="NCBI Taxonomy" id="414052"/>
    <lineage>
        <taxon>Bacteria</taxon>
        <taxon>Pseudomonadati</taxon>
        <taxon>Pseudomonadota</taxon>
        <taxon>Alphaproteobacteria</taxon>
        <taxon>Rhodospirillales</taxon>
        <taxon>Novispirillaceae</taxon>
        <taxon>Caenispirillum</taxon>
    </lineage>
</organism>
<dbReference type="InterPro" id="IPR010656">
    <property type="entry name" value="DctM"/>
</dbReference>
<feature type="transmembrane region" description="Helical" evidence="7">
    <location>
        <begin position="271"/>
        <end position="297"/>
    </location>
</feature>
<proteinExistence type="inferred from homology"/>
<feature type="transmembrane region" description="Helical" evidence="7">
    <location>
        <begin position="355"/>
        <end position="385"/>
    </location>
</feature>
<evidence type="ECO:0000259" key="8">
    <source>
        <dbReference type="Pfam" id="PF06808"/>
    </source>
</evidence>
<gene>
    <name evidence="9" type="ORF">SAMN05421508_11543</name>
</gene>
<feature type="domain" description="TRAP C4-dicarboxylate transport system permease DctM subunit" evidence="8">
    <location>
        <begin position="6"/>
        <end position="416"/>
    </location>
</feature>
<name>A0A286GZQ5_9PROT</name>
<evidence type="ECO:0000313" key="9">
    <source>
        <dbReference type="EMBL" id="SOE00987.1"/>
    </source>
</evidence>
<dbReference type="InterPro" id="IPR004681">
    <property type="entry name" value="TRAP_DctM"/>
</dbReference>
<keyword evidence="6 7" id="KW-0472">Membrane</keyword>
<dbReference type="AlphaFoldDB" id="A0A286GZQ5"/>
<feature type="transmembrane region" description="Helical" evidence="7">
    <location>
        <begin position="135"/>
        <end position="159"/>
    </location>
</feature>
<feature type="transmembrane region" description="Helical" evidence="7">
    <location>
        <begin position="171"/>
        <end position="194"/>
    </location>
</feature>
<keyword evidence="5 7" id="KW-1133">Transmembrane helix</keyword>
<dbReference type="PANTHER" id="PTHR33362">
    <property type="entry name" value="SIALIC ACID TRAP TRANSPORTER PERMEASE PROTEIN SIAT-RELATED"/>
    <property type="match status" value="1"/>
</dbReference>
<dbReference type="PIRSF" id="PIRSF006066">
    <property type="entry name" value="HI0050"/>
    <property type="match status" value="1"/>
</dbReference>
<evidence type="ECO:0000256" key="7">
    <source>
        <dbReference type="RuleBase" id="RU369079"/>
    </source>
</evidence>
<feature type="transmembrane region" description="Helical" evidence="7">
    <location>
        <begin position="240"/>
        <end position="259"/>
    </location>
</feature>
<dbReference type="OrthoDB" id="7824289at2"/>
<reference evidence="9 10" key="1">
    <citation type="submission" date="2017-09" db="EMBL/GenBank/DDBJ databases">
        <authorList>
            <person name="Ehlers B."/>
            <person name="Leendertz F.H."/>
        </authorList>
    </citation>
    <scope>NUCLEOTIDE SEQUENCE [LARGE SCALE GENOMIC DNA]</scope>
    <source>
        <strain evidence="9 10">USBA 140</strain>
    </source>
</reference>
<evidence type="ECO:0000256" key="4">
    <source>
        <dbReference type="ARBA" id="ARBA00022692"/>
    </source>
</evidence>
<comment type="similarity">
    <text evidence="7">Belongs to the TRAP transporter large permease family.</text>
</comment>
<keyword evidence="3 7" id="KW-0997">Cell inner membrane</keyword>
<comment type="subunit">
    <text evidence="7">The complex comprises the extracytoplasmic solute receptor protein and the two transmembrane proteins.</text>
</comment>
<dbReference type="RefSeq" id="WP_097281454.1">
    <property type="nucleotide sequence ID" value="NZ_OCNJ01000015.1"/>
</dbReference>
<evidence type="ECO:0000256" key="1">
    <source>
        <dbReference type="ARBA" id="ARBA00004429"/>
    </source>
</evidence>